<dbReference type="InterPro" id="IPR031657">
    <property type="entry name" value="REPA_OB_2"/>
</dbReference>
<protein>
    <submittedName>
        <fullName evidence="6">Replication protein A 70 kDa DNA-binding subunit B</fullName>
    </submittedName>
</protein>
<feature type="domain" description="Replication protein A 70 kDa DNA-binding subunit B/D first OB fold" evidence="3">
    <location>
        <begin position="6"/>
        <end position="107"/>
    </location>
</feature>
<name>A0AAV8GUQ5_9POAL</name>
<accession>A0AAV8GUQ5</accession>
<dbReference type="EMBL" id="JAMFTS010000001">
    <property type="protein sequence ID" value="KAJ4807606.1"/>
    <property type="molecule type" value="Genomic_DNA"/>
</dbReference>
<dbReference type="SUPFAM" id="SSF50249">
    <property type="entry name" value="Nucleic acid-binding proteins"/>
    <property type="match status" value="3"/>
</dbReference>
<dbReference type="PANTHER" id="PTHR47165">
    <property type="entry name" value="OS03G0429900 PROTEIN"/>
    <property type="match status" value="1"/>
</dbReference>
<organism evidence="6 7">
    <name type="scientific">Rhynchospora pubera</name>
    <dbReference type="NCBI Taxonomy" id="906938"/>
    <lineage>
        <taxon>Eukaryota</taxon>
        <taxon>Viridiplantae</taxon>
        <taxon>Streptophyta</taxon>
        <taxon>Embryophyta</taxon>
        <taxon>Tracheophyta</taxon>
        <taxon>Spermatophyta</taxon>
        <taxon>Magnoliopsida</taxon>
        <taxon>Liliopsida</taxon>
        <taxon>Poales</taxon>
        <taxon>Cyperaceae</taxon>
        <taxon>Cyperoideae</taxon>
        <taxon>Rhynchosporeae</taxon>
        <taxon>Rhynchospora</taxon>
    </lineage>
</organism>
<proteinExistence type="predicted"/>
<comment type="caution">
    <text evidence="6">The sequence shown here is derived from an EMBL/GenBank/DDBJ whole genome shotgun (WGS) entry which is preliminary data.</text>
</comment>
<sequence length="528" mass="59952">MEPTVNIREINDDITNPVILCRVVRHWDIINYNTQTCRNMRFLLVDSENYAIEAQISKNDYYFLPIKPSDGEVYLFKNFRVADAHDDYNATGHRSIIKMHRYTQVMKMKETKQEIPLYYFKFRELEEIGHSVKTPKMVIDVIGCLSAIGEAQPIKPGSDIITRDILLTNERSTSIRITLWSEYIEAIDVEAAKELSKTNPVIIAISSLEVKHYDGMYSLKTFSATKIYTDPAQPHIAAYSQRFEQNRSPIKSLDPLIFEPSKPSKRTIPIPKTLLELLELEPYSSKDQQYICEATVSDILNKESWTYTACPTCKSSLATHMCERCGMEIKSPIQWYRIVVRVTQALSTAIFILMGKQAEEATGVKANVLSQIAQRTNEMMPLQLKNLIGKRFRFTVELNITQLHNNRISFNVNHIEPITTIDITSNKLPRNPASNSKSSGKEICSNYIDGSPSNAANKHTGLSPQTAHMSINPDYMSTQVVSSSSEQSKRRRPMPVKQKESQDSSTSDYDNLSSDEITSAKTSKINAH</sequence>
<gene>
    <name evidence="6" type="ORF">LUZ62_020172</name>
</gene>
<keyword evidence="7" id="KW-1185">Reference proteome</keyword>
<dbReference type="AlphaFoldDB" id="A0AAV8GUQ5"/>
<dbReference type="Gene3D" id="2.40.50.140">
    <property type="entry name" value="Nucleic acid-binding proteins"/>
    <property type="match status" value="3"/>
</dbReference>
<feature type="region of interest" description="Disordered" evidence="2">
    <location>
        <begin position="477"/>
        <end position="528"/>
    </location>
</feature>
<evidence type="ECO:0000259" key="5">
    <source>
        <dbReference type="Pfam" id="PF16900"/>
    </source>
</evidence>
<reference evidence="6" key="1">
    <citation type="submission" date="2022-08" db="EMBL/GenBank/DDBJ databases">
        <authorList>
            <person name="Marques A."/>
        </authorList>
    </citation>
    <scope>NUCLEOTIDE SEQUENCE</scope>
    <source>
        <strain evidence="6">RhyPub2mFocal</strain>
        <tissue evidence="6">Leaves</tissue>
    </source>
</reference>
<feature type="compositionally biased region" description="Polar residues" evidence="2">
    <location>
        <begin position="503"/>
        <end position="528"/>
    </location>
</feature>
<feature type="domain" description="Replication factor A C-terminal" evidence="4">
    <location>
        <begin position="292"/>
        <end position="419"/>
    </location>
</feature>
<dbReference type="InterPro" id="IPR012340">
    <property type="entry name" value="NA-bd_OB-fold"/>
</dbReference>
<dbReference type="Pfam" id="PF08646">
    <property type="entry name" value="Rep_fac-A_C"/>
    <property type="match status" value="1"/>
</dbReference>
<dbReference type="GO" id="GO:0003677">
    <property type="term" value="F:DNA binding"/>
    <property type="evidence" value="ECO:0007669"/>
    <property type="project" value="UniProtKB-KW"/>
</dbReference>
<evidence type="ECO:0000256" key="2">
    <source>
        <dbReference type="SAM" id="MobiDB-lite"/>
    </source>
</evidence>
<feature type="compositionally biased region" description="Low complexity" evidence="2">
    <location>
        <begin position="477"/>
        <end position="486"/>
    </location>
</feature>
<evidence type="ECO:0000256" key="1">
    <source>
        <dbReference type="ARBA" id="ARBA00023125"/>
    </source>
</evidence>
<evidence type="ECO:0000259" key="4">
    <source>
        <dbReference type="Pfam" id="PF08646"/>
    </source>
</evidence>
<dbReference type="Proteomes" id="UP001140206">
    <property type="component" value="Chromosome 1"/>
</dbReference>
<feature type="domain" description="Replication protein A OB" evidence="5">
    <location>
        <begin position="136"/>
        <end position="229"/>
    </location>
</feature>
<evidence type="ECO:0000259" key="3">
    <source>
        <dbReference type="Pfam" id="PF02721"/>
    </source>
</evidence>
<feature type="region of interest" description="Disordered" evidence="2">
    <location>
        <begin position="425"/>
        <end position="446"/>
    </location>
</feature>
<dbReference type="Pfam" id="PF16900">
    <property type="entry name" value="REPA_OB_2"/>
    <property type="match status" value="1"/>
</dbReference>
<evidence type="ECO:0000313" key="7">
    <source>
        <dbReference type="Proteomes" id="UP001140206"/>
    </source>
</evidence>
<dbReference type="InterPro" id="IPR003871">
    <property type="entry name" value="RFA1B/D_OB_1st"/>
</dbReference>
<evidence type="ECO:0000313" key="6">
    <source>
        <dbReference type="EMBL" id="KAJ4807606.1"/>
    </source>
</evidence>
<keyword evidence="1 6" id="KW-0238">DNA-binding</keyword>
<dbReference type="Pfam" id="PF02721">
    <property type="entry name" value="DUF223"/>
    <property type="match status" value="1"/>
</dbReference>
<feature type="compositionally biased region" description="Polar residues" evidence="2">
    <location>
        <begin position="425"/>
        <end position="438"/>
    </location>
</feature>
<dbReference type="InterPro" id="IPR013955">
    <property type="entry name" value="Rep_factor-A_C"/>
</dbReference>
<dbReference type="PANTHER" id="PTHR47165:SF4">
    <property type="entry name" value="OS03G0429900 PROTEIN"/>
    <property type="match status" value="1"/>
</dbReference>